<feature type="domain" description="SseB protein N-terminal" evidence="2">
    <location>
        <begin position="60"/>
        <end position="192"/>
    </location>
</feature>
<name>A0A1G8GAM6_9MICC</name>
<evidence type="ECO:0000313" key="4">
    <source>
        <dbReference type="Proteomes" id="UP000199258"/>
    </source>
</evidence>
<reference evidence="3 4" key="1">
    <citation type="submission" date="2016-10" db="EMBL/GenBank/DDBJ databases">
        <authorList>
            <person name="de Groot N.N."/>
        </authorList>
    </citation>
    <scope>NUCLEOTIDE SEQUENCE [LARGE SCALE GENOMIC DNA]</scope>
    <source>
        <strain evidence="3 4">NP_1H</strain>
    </source>
</reference>
<dbReference type="Proteomes" id="UP000199258">
    <property type="component" value="Unassembled WGS sequence"/>
</dbReference>
<dbReference type="EMBL" id="FNDT01000004">
    <property type="protein sequence ID" value="SDH91478.1"/>
    <property type="molecule type" value="Genomic_DNA"/>
</dbReference>
<evidence type="ECO:0000256" key="1">
    <source>
        <dbReference type="SAM" id="MobiDB-lite"/>
    </source>
</evidence>
<dbReference type="STRING" id="335973.SAMN04488693_10434"/>
<organism evidence="3 4">
    <name type="scientific">Arthrobacter subterraneus</name>
    <dbReference type="NCBI Taxonomy" id="335973"/>
    <lineage>
        <taxon>Bacteria</taxon>
        <taxon>Bacillati</taxon>
        <taxon>Actinomycetota</taxon>
        <taxon>Actinomycetes</taxon>
        <taxon>Micrococcales</taxon>
        <taxon>Micrococcaceae</taxon>
        <taxon>Arthrobacter</taxon>
    </lineage>
</organism>
<dbReference type="InterPro" id="IPR009839">
    <property type="entry name" value="SseB_N"/>
</dbReference>
<protein>
    <submittedName>
        <fullName evidence="3">SseB protein N-terminal domain-containing protein</fullName>
    </submittedName>
</protein>
<sequence>MPERRLPAHIEAALNGTAPLQGNVADSAGRPWQGRDLSGDGNPLHTFDKDDGAVPAPYAAALEALLNGADGEAAVVRALAGVRVFVPVIAQLGDEEQAGAQAHSPHSQGERHAEGDKEADMALVTIKAPDGRSALPVFTSTAGLERWHSDARPVAVFAARAALAAAAENAELMVVDPGGEATFVVRRPALWALAQQKEWTPSYADPELAQLVGGAVPEDGRIRRVELTPGSGVPSRTAAGKVIGGGGPGPELCLTLVLEAGLAQEDVRSLTRELQDRLQNLQDFVERVDSLEIRLTR</sequence>
<dbReference type="AlphaFoldDB" id="A0A1G8GAM6"/>
<accession>A0A1G8GAM6</accession>
<evidence type="ECO:0000313" key="3">
    <source>
        <dbReference type="EMBL" id="SDH91478.1"/>
    </source>
</evidence>
<proteinExistence type="predicted"/>
<dbReference type="OrthoDB" id="5188303at2"/>
<evidence type="ECO:0000259" key="2">
    <source>
        <dbReference type="Pfam" id="PF07179"/>
    </source>
</evidence>
<gene>
    <name evidence="3" type="ORF">SAMN04488693_10434</name>
</gene>
<dbReference type="RefSeq" id="WP_090585268.1">
    <property type="nucleotide sequence ID" value="NZ_FNDT01000004.1"/>
</dbReference>
<dbReference type="Pfam" id="PF07179">
    <property type="entry name" value="SseB"/>
    <property type="match status" value="1"/>
</dbReference>
<keyword evidence="4" id="KW-1185">Reference proteome</keyword>
<feature type="region of interest" description="Disordered" evidence="1">
    <location>
        <begin position="97"/>
        <end position="116"/>
    </location>
</feature>